<dbReference type="AlphaFoldDB" id="A0A5N5TKN9"/>
<reference evidence="14 15" key="1">
    <citation type="journal article" date="2019" name="PLoS Biol.">
        <title>Sex chromosomes control vertical transmission of feminizing Wolbachia symbionts in an isopod.</title>
        <authorList>
            <person name="Becking T."/>
            <person name="Chebbi M.A."/>
            <person name="Giraud I."/>
            <person name="Moumen B."/>
            <person name="Laverre T."/>
            <person name="Caubet Y."/>
            <person name="Peccoud J."/>
            <person name="Gilbert C."/>
            <person name="Cordaux R."/>
        </authorList>
    </citation>
    <scope>NUCLEOTIDE SEQUENCE [LARGE SCALE GENOMIC DNA]</scope>
    <source>
        <strain evidence="14">ANa2</strain>
        <tissue evidence="14">Whole body excluding digestive tract and cuticle</tissue>
    </source>
</reference>
<dbReference type="Proteomes" id="UP000326759">
    <property type="component" value="Unassembled WGS sequence"/>
</dbReference>
<evidence type="ECO:0000256" key="1">
    <source>
        <dbReference type="ARBA" id="ARBA00004324"/>
    </source>
</evidence>
<keyword evidence="9" id="KW-0804">Transcription</keyword>
<keyword evidence="8" id="KW-0010">Activator</keyword>
<dbReference type="Gene3D" id="1.10.30.10">
    <property type="entry name" value="High mobility group box domain"/>
    <property type="match status" value="1"/>
</dbReference>
<dbReference type="Pfam" id="PF00505">
    <property type="entry name" value="HMG_box"/>
    <property type="match status" value="1"/>
</dbReference>
<evidence type="ECO:0000256" key="10">
    <source>
        <dbReference type="ARBA" id="ARBA00032498"/>
    </source>
</evidence>
<organism evidence="14 15">
    <name type="scientific">Armadillidium nasatum</name>
    <dbReference type="NCBI Taxonomy" id="96803"/>
    <lineage>
        <taxon>Eukaryota</taxon>
        <taxon>Metazoa</taxon>
        <taxon>Ecdysozoa</taxon>
        <taxon>Arthropoda</taxon>
        <taxon>Crustacea</taxon>
        <taxon>Multicrustacea</taxon>
        <taxon>Malacostraca</taxon>
        <taxon>Eumalacostraca</taxon>
        <taxon>Peracarida</taxon>
        <taxon>Isopoda</taxon>
        <taxon>Oniscidea</taxon>
        <taxon>Crinocheta</taxon>
        <taxon>Armadillidiidae</taxon>
        <taxon>Armadillidium</taxon>
    </lineage>
</organism>
<keyword evidence="4" id="KW-0221">Differentiation</keyword>
<dbReference type="PROSITE" id="PS50118">
    <property type="entry name" value="HMG_BOX_2"/>
    <property type="match status" value="1"/>
</dbReference>
<keyword evidence="5" id="KW-0112">Calmodulin-binding</keyword>
<dbReference type="SUPFAM" id="SSF47095">
    <property type="entry name" value="HMG-box"/>
    <property type="match status" value="1"/>
</dbReference>
<evidence type="ECO:0000256" key="5">
    <source>
        <dbReference type="ARBA" id="ARBA00022860"/>
    </source>
</evidence>
<dbReference type="GO" id="GO:0000978">
    <property type="term" value="F:RNA polymerase II cis-regulatory region sequence-specific DNA binding"/>
    <property type="evidence" value="ECO:0007669"/>
    <property type="project" value="TreeGrafter"/>
</dbReference>
<evidence type="ECO:0000256" key="2">
    <source>
        <dbReference type="ARBA" id="ARBA00005998"/>
    </source>
</evidence>
<keyword evidence="7 12" id="KW-0238">DNA-binding</keyword>
<dbReference type="EMBL" id="SEYY01000682">
    <property type="protein sequence ID" value="KAB7506735.1"/>
    <property type="molecule type" value="Genomic_DNA"/>
</dbReference>
<evidence type="ECO:0000256" key="9">
    <source>
        <dbReference type="ARBA" id="ARBA00023163"/>
    </source>
</evidence>
<name>A0A5N5TKN9_9CRUS</name>
<evidence type="ECO:0000256" key="11">
    <source>
        <dbReference type="ARBA" id="ARBA00045821"/>
    </source>
</evidence>
<evidence type="ECO:0000256" key="4">
    <source>
        <dbReference type="ARBA" id="ARBA00022782"/>
    </source>
</evidence>
<sequence>TANGNESLEGYVVTDDNRCLLLNQLNSQKCSSEYGDEDFYSECHSDKMEIFELQKLKIGSEDILKPESNVLNSDLLNCGFTLQSIDVPSTSKSNVSTKEREIFLSKASLEQGFDGEDPLFIPESSEQFLKIGGNEKGIKRYLSIVPNVKKIVSSSAVETSMTNKVDIPRNVQLKRSFPNSLQYAVNVNPNSDISNYVAVRVFESEKLGSSTMKVDDKTKEIFRELEQRIQRTPSKVKRPLTKYTIFMKEKYPEVAEQNPDKKGPEIIKILSSLWKNISPSEKQQWQEKAIEHQREFKIQNPDYIYCPKEAQDKKFEYYRKKVEEEEYV</sequence>
<dbReference type="GO" id="GO:0001228">
    <property type="term" value="F:DNA-binding transcription activator activity, RNA polymerase II-specific"/>
    <property type="evidence" value="ECO:0007669"/>
    <property type="project" value="TreeGrafter"/>
</dbReference>
<comment type="function">
    <text evidence="11">Transcriptional regulator that controls a genetic switch in male development. It is necessary and sufficient for initiating male sex determination by directing the development of supporting cell precursors (pre-Sertoli cells) as Sertoli rather than granulosa cells. Involved in different aspects of gene regulation including promoter activation or repression. Binds to the DNA consensus sequence 5'-[AT]AACAA[AT]-3'. SRY HMG box recognizes DNA by partial intercalation in the minor groove and promotes DNA bending. Also involved in pre-mRNA splicing. In male adult brain involved in the maintenance of motor functions of dopaminergic neurons.</text>
</comment>
<dbReference type="PANTHER" id="PTHR10270">
    <property type="entry name" value="SOX TRANSCRIPTION FACTOR"/>
    <property type="match status" value="1"/>
</dbReference>
<feature type="non-terminal residue" evidence="14">
    <location>
        <position position="1"/>
    </location>
</feature>
<feature type="DNA-binding region" description="HMG box" evidence="12">
    <location>
        <begin position="236"/>
        <end position="304"/>
    </location>
</feature>
<accession>A0A5N5TKN9</accession>
<evidence type="ECO:0000256" key="6">
    <source>
        <dbReference type="ARBA" id="ARBA00022928"/>
    </source>
</evidence>
<dbReference type="PANTHER" id="PTHR10270:SF161">
    <property type="entry name" value="SEX-DETERMINING REGION Y PROTEIN"/>
    <property type="match status" value="1"/>
</dbReference>
<keyword evidence="12" id="KW-0539">Nucleus</keyword>
<keyword evidence="6" id="KW-0726">Sexual differentiation</keyword>
<keyword evidence="15" id="KW-1185">Reference proteome</keyword>
<comment type="similarity">
    <text evidence="2">Belongs to the SRY family.</text>
</comment>
<comment type="subcellular location">
    <subcellularLocation>
        <location evidence="1">Nucleus speckle</location>
    </subcellularLocation>
</comment>
<evidence type="ECO:0000313" key="15">
    <source>
        <dbReference type="Proteomes" id="UP000326759"/>
    </source>
</evidence>
<dbReference type="GO" id="GO:0007548">
    <property type="term" value="P:sex differentiation"/>
    <property type="evidence" value="ECO:0007669"/>
    <property type="project" value="UniProtKB-KW"/>
</dbReference>
<dbReference type="InterPro" id="IPR036910">
    <property type="entry name" value="HMG_box_dom_sf"/>
</dbReference>
<evidence type="ECO:0000256" key="3">
    <source>
        <dbReference type="ARBA" id="ARBA00019052"/>
    </source>
</evidence>
<dbReference type="InterPro" id="IPR050140">
    <property type="entry name" value="SRY-related_HMG-box_TF-like"/>
</dbReference>
<protein>
    <recommendedName>
        <fullName evidence="3">Sex-determining region Y protein</fullName>
    </recommendedName>
    <alternativeName>
        <fullName evidence="10">Testis-determining factor</fullName>
    </alternativeName>
</protein>
<feature type="domain" description="HMG box" evidence="13">
    <location>
        <begin position="236"/>
        <end position="304"/>
    </location>
</feature>
<comment type="caution">
    <text evidence="14">The sequence shown here is derived from an EMBL/GenBank/DDBJ whole genome shotgun (WGS) entry which is preliminary data.</text>
</comment>
<dbReference type="SMART" id="SM00398">
    <property type="entry name" value="HMG"/>
    <property type="match status" value="1"/>
</dbReference>
<dbReference type="GO" id="GO:0030154">
    <property type="term" value="P:cell differentiation"/>
    <property type="evidence" value="ECO:0007669"/>
    <property type="project" value="UniProtKB-KW"/>
</dbReference>
<evidence type="ECO:0000313" key="14">
    <source>
        <dbReference type="EMBL" id="KAB7506735.1"/>
    </source>
</evidence>
<dbReference type="CDD" id="cd01389">
    <property type="entry name" value="HMG-box_ROX1-like"/>
    <property type="match status" value="1"/>
</dbReference>
<dbReference type="GO" id="GO:0005516">
    <property type="term" value="F:calmodulin binding"/>
    <property type="evidence" value="ECO:0007669"/>
    <property type="project" value="UniProtKB-KW"/>
</dbReference>
<dbReference type="GO" id="GO:0016607">
    <property type="term" value="C:nuclear speck"/>
    <property type="evidence" value="ECO:0007669"/>
    <property type="project" value="UniProtKB-SubCell"/>
</dbReference>
<dbReference type="OrthoDB" id="498543at2759"/>
<proteinExistence type="inferred from homology"/>
<dbReference type="InterPro" id="IPR009071">
    <property type="entry name" value="HMG_box_dom"/>
</dbReference>
<evidence type="ECO:0000259" key="13">
    <source>
        <dbReference type="PROSITE" id="PS50118"/>
    </source>
</evidence>
<gene>
    <name evidence="14" type="primary">mta-1</name>
    <name evidence="14" type="ORF">Anas_02552</name>
</gene>
<evidence type="ECO:0000256" key="12">
    <source>
        <dbReference type="PROSITE-ProRule" id="PRU00267"/>
    </source>
</evidence>
<evidence type="ECO:0000256" key="8">
    <source>
        <dbReference type="ARBA" id="ARBA00023159"/>
    </source>
</evidence>
<evidence type="ECO:0000256" key="7">
    <source>
        <dbReference type="ARBA" id="ARBA00023125"/>
    </source>
</evidence>